<proteinExistence type="predicted"/>
<evidence type="ECO:0000313" key="1">
    <source>
        <dbReference type="EMBL" id="ACR72934.1"/>
    </source>
</evidence>
<accession>C4Z4P5</accession>
<sequence length="223" mass="25361">MKKLEISGLLSGLEKRRKSRNTAVINYKTVGLIGLCSGAGTTQLGVMLANYFSNGLHLKTAIVSSCYDDAFDRIKEEVQTCKVKNYAGSRKGFSYKGIDFFSGVRQGFVHIITEYYDVVIVEVNLADMKDRLADGLRDVMSCECRVLVGSMVPWKYGECIKRLGRIRRIYSIKNMPVVSMTWQEKRAKNMEREFELKAYKAPMQMDPFEMNGEAVMMLKRVVT</sequence>
<evidence type="ECO:0000313" key="2">
    <source>
        <dbReference type="Proteomes" id="UP000001476"/>
    </source>
</evidence>
<protein>
    <submittedName>
        <fullName evidence="1">Uncharacterized protein</fullName>
    </submittedName>
</protein>
<gene>
    <name evidence="1" type="ordered locus">EUBELI_01945</name>
</gene>
<dbReference type="HOGENOM" id="CLU_1238668_0_0_9"/>
<dbReference type="EMBL" id="CP001104">
    <property type="protein sequence ID" value="ACR72934.1"/>
    <property type="molecule type" value="Genomic_DNA"/>
</dbReference>
<dbReference type="STRING" id="515620.EUBELI_01945"/>
<dbReference type="GeneID" id="41356591"/>
<dbReference type="Proteomes" id="UP000001476">
    <property type="component" value="Chromosome"/>
</dbReference>
<dbReference type="eggNOG" id="ENOG5030JCT">
    <property type="taxonomic scope" value="Bacteria"/>
</dbReference>
<organism evidence="1 2">
    <name type="scientific">Lachnospira eligens (strain ATCC 27750 / DSM 3376 / VPI C15-48 / C15-B4)</name>
    <name type="common">Eubacterium eligens</name>
    <dbReference type="NCBI Taxonomy" id="515620"/>
    <lineage>
        <taxon>Bacteria</taxon>
        <taxon>Bacillati</taxon>
        <taxon>Bacillota</taxon>
        <taxon>Clostridia</taxon>
        <taxon>Lachnospirales</taxon>
        <taxon>Lachnospiraceae</taxon>
        <taxon>Lachnospira</taxon>
    </lineage>
</organism>
<reference evidence="1 2" key="1">
    <citation type="journal article" date="2009" name="Proc. Natl. Acad. Sci. U.S.A.">
        <title>Characterizing a model human gut microbiota composed of members of its two dominant bacterial phyla.</title>
        <authorList>
            <person name="Mahowald M.A."/>
            <person name="Rey F.E."/>
            <person name="Seedorf H."/>
            <person name="Turnbaugh P.J."/>
            <person name="Fulton R.S."/>
            <person name="Wollam A."/>
            <person name="Shah N."/>
            <person name="Wang C."/>
            <person name="Magrini V."/>
            <person name="Wilson R.K."/>
            <person name="Cantarel B.L."/>
            <person name="Coutinho P.M."/>
            <person name="Henrissat B."/>
            <person name="Crock L.W."/>
            <person name="Russell A."/>
            <person name="Verberkmoes N.C."/>
            <person name="Hettich R.L."/>
            <person name="Gordon J.I."/>
        </authorList>
    </citation>
    <scope>NUCLEOTIDE SEQUENCE [LARGE SCALE GENOMIC DNA]</scope>
    <source>
        <strain evidence="2">ATCC 27750 / DSM 3376 / VPI C15-48 / C15-B4</strain>
    </source>
</reference>
<dbReference type="KEGG" id="eel:EUBELI_01945"/>
<dbReference type="RefSeq" id="WP_012740166.1">
    <property type="nucleotide sequence ID" value="NC_012778.1"/>
</dbReference>
<keyword evidence="2" id="KW-1185">Reference proteome</keyword>
<name>C4Z4P5_LACE2</name>
<dbReference type="AlphaFoldDB" id="C4Z4P5"/>